<reference evidence="4" key="1">
    <citation type="journal article" date="2019" name="Int. J. Syst. Evol. Microbiol.">
        <title>The Global Catalogue of Microorganisms (GCM) 10K type strain sequencing project: providing services to taxonomists for standard genome sequencing and annotation.</title>
        <authorList>
            <consortium name="The Broad Institute Genomics Platform"/>
            <consortium name="The Broad Institute Genome Sequencing Center for Infectious Disease"/>
            <person name="Wu L."/>
            <person name="Ma J."/>
        </authorList>
    </citation>
    <scope>NUCLEOTIDE SEQUENCE [LARGE SCALE GENOMIC DNA]</scope>
    <source>
        <strain evidence="4">CCUG 55585</strain>
    </source>
</reference>
<dbReference type="InterPro" id="IPR007157">
    <property type="entry name" value="PspA_VIPP1"/>
</dbReference>
<comment type="similarity">
    <text evidence="1">Belongs to the PspA/Vipp/IM30 family.</text>
</comment>
<dbReference type="RefSeq" id="WP_386822684.1">
    <property type="nucleotide sequence ID" value="NZ_JBHTIF010000001.1"/>
</dbReference>
<evidence type="ECO:0000313" key="3">
    <source>
        <dbReference type="EMBL" id="MFD0725062.1"/>
    </source>
</evidence>
<protein>
    <submittedName>
        <fullName evidence="3">PspA/IM30 family protein</fullName>
    </submittedName>
</protein>
<dbReference type="Proteomes" id="UP001597110">
    <property type="component" value="Unassembled WGS sequence"/>
</dbReference>
<dbReference type="Pfam" id="PF04012">
    <property type="entry name" value="PspA_IM30"/>
    <property type="match status" value="1"/>
</dbReference>
<dbReference type="PANTHER" id="PTHR31088">
    <property type="entry name" value="MEMBRANE-ASSOCIATED PROTEIN VIPP1, CHLOROPLASTIC"/>
    <property type="match status" value="1"/>
</dbReference>
<feature type="coiled-coil region" evidence="2">
    <location>
        <begin position="56"/>
        <end position="151"/>
    </location>
</feature>
<dbReference type="EMBL" id="JBHTIF010000001">
    <property type="protein sequence ID" value="MFD0725062.1"/>
    <property type="molecule type" value="Genomic_DNA"/>
</dbReference>
<evidence type="ECO:0000313" key="4">
    <source>
        <dbReference type="Proteomes" id="UP001597110"/>
    </source>
</evidence>
<name>A0ABW2Y9L4_9GAMM</name>
<proteinExistence type="inferred from homology"/>
<sequence length="232" mass="25488">MNLFSRLANLVRGFFSLFVTGLEQQHPEIAYENAINTMIEKYNKLKNATAGLIRLREDAADRLQKAQAQQKELSAMLEQAMATGQDDLAVELIERKDAVDADIASLQAELEAAEKDVDTAKTALTDVKGEIGKLKAEKDRMLAKMQSAQARTRINDQLEGLSVDAELRALENVRTGIKDTIAKAKLGDELRESDLDTRLNALKASSSKATARAKLEAMKKDRAAASDANRTI</sequence>
<comment type="caution">
    <text evidence="3">The sequence shown here is derived from an EMBL/GenBank/DDBJ whole genome shotgun (WGS) entry which is preliminary data.</text>
</comment>
<organism evidence="3 4">
    <name type="scientific">Lysobacter brunescens</name>
    <dbReference type="NCBI Taxonomy" id="262323"/>
    <lineage>
        <taxon>Bacteria</taxon>
        <taxon>Pseudomonadati</taxon>
        <taxon>Pseudomonadota</taxon>
        <taxon>Gammaproteobacteria</taxon>
        <taxon>Lysobacterales</taxon>
        <taxon>Lysobacteraceae</taxon>
        <taxon>Lysobacter</taxon>
    </lineage>
</organism>
<evidence type="ECO:0000256" key="1">
    <source>
        <dbReference type="ARBA" id="ARBA00043985"/>
    </source>
</evidence>
<dbReference type="Gene3D" id="1.20.5.340">
    <property type="match status" value="1"/>
</dbReference>
<accession>A0ABW2Y9L4</accession>
<evidence type="ECO:0000256" key="2">
    <source>
        <dbReference type="SAM" id="Coils"/>
    </source>
</evidence>
<keyword evidence="2" id="KW-0175">Coiled coil</keyword>
<dbReference type="PANTHER" id="PTHR31088:SF6">
    <property type="entry name" value="PHAGE SHOCK PROTEIN A"/>
    <property type="match status" value="1"/>
</dbReference>
<gene>
    <name evidence="3" type="ORF">ACFQ0E_05545</name>
</gene>
<keyword evidence="4" id="KW-1185">Reference proteome</keyword>